<evidence type="ECO:0000256" key="1">
    <source>
        <dbReference type="SAM" id="MobiDB-lite"/>
    </source>
</evidence>
<protein>
    <submittedName>
        <fullName evidence="3">Uncharacterized protein</fullName>
    </submittedName>
</protein>
<sequence length="311" mass="34572">MTASPCVLLLLLAAPLSASPLRRHRTAPRQGIRSVVQRARISSSSPDVQNGERGGEVGVVPRRMMMGGLMATGMLFGGKGRRSAAEELQQDETMMEAYFGCGCFWHVQHEMVELEEKVLSRRGKQLTSLTGYAGGKKLGDGGKVCYHNMRQVADYGRLGHAEVVNVNIPRSNLKDFSKRYFELFVKYELPGVTIVDRADPQDKGPEYRSVLGIPGGVRSPMFAEVEAACKEVLGSEWSLMEGHGNEPDTLLKRRVYVMDSNKFPFHPAEVYHQFHDDFQSPPYGKDYNNLRAVMKKEGRISETGCPEGMLA</sequence>
<gene>
    <name evidence="3" type="ORF">LGLO00237_LOCUS13968</name>
</gene>
<dbReference type="GO" id="GO:0008113">
    <property type="term" value="F:peptide-methionine (S)-S-oxide reductase activity"/>
    <property type="evidence" value="ECO:0007669"/>
    <property type="project" value="InterPro"/>
</dbReference>
<feature type="signal peptide" evidence="2">
    <location>
        <begin position="1"/>
        <end position="18"/>
    </location>
</feature>
<evidence type="ECO:0000256" key="2">
    <source>
        <dbReference type="SAM" id="SignalP"/>
    </source>
</evidence>
<feature type="region of interest" description="Disordered" evidence="1">
    <location>
        <begin position="23"/>
        <end position="56"/>
    </location>
</feature>
<dbReference type="AlphaFoldDB" id="A0A6U3BKH7"/>
<evidence type="ECO:0000313" key="3">
    <source>
        <dbReference type="EMBL" id="CAE0662369.1"/>
    </source>
</evidence>
<dbReference type="EMBL" id="HBIV01019314">
    <property type="protein sequence ID" value="CAE0662369.1"/>
    <property type="molecule type" value="Transcribed_RNA"/>
</dbReference>
<accession>A0A6U3BKH7</accession>
<keyword evidence="2" id="KW-0732">Signal</keyword>
<proteinExistence type="predicted"/>
<organism evidence="3">
    <name type="scientific">Lotharella globosa</name>
    <dbReference type="NCBI Taxonomy" id="91324"/>
    <lineage>
        <taxon>Eukaryota</taxon>
        <taxon>Sar</taxon>
        <taxon>Rhizaria</taxon>
        <taxon>Cercozoa</taxon>
        <taxon>Chlorarachniophyceae</taxon>
        <taxon>Lotharella</taxon>
    </lineage>
</organism>
<dbReference type="InterPro" id="IPR036509">
    <property type="entry name" value="Met_Sox_Rdtase_MsrA_sf"/>
</dbReference>
<name>A0A6U3BKH7_9EUKA</name>
<dbReference type="Gene3D" id="3.30.1060.10">
    <property type="entry name" value="Peptide methionine sulphoxide reductase MsrA"/>
    <property type="match status" value="1"/>
</dbReference>
<feature type="chain" id="PRO_5030160020" evidence="2">
    <location>
        <begin position="19"/>
        <end position="311"/>
    </location>
</feature>
<reference evidence="3" key="1">
    <citation type="submission" date="2021-01" db="EMBL/GenBank/DDBJ databases">
        <authorList>
            <person name="Corre E."/>
            <person name="Pelletier E."/>
            <person name="Niang G."/>
            <person name="Scheremetjew M."/>
            <person name="Finn R."/>
            <person name="Kale V."/>
            <person name="Holt S."/>
            <person name="Cochrane G."/>
            <person name="Meng A."/>
            <person name="Brown T."/>
            <person name="Cohen L."/>
        </authorList>
    </citation>
    <scope>NUCLEOTIDE SEQUENCE</scope>
    <source>
        <strain evidence="3">CCCM811</strain>
    </source>
</reference>